<dbReference type="GO" id="GO:0000785">
    <property type="term" value="C:chromatin"/>
    <property type="evidence" value="ECO:0007669"/>
    <property type="project" value="TreeGrafter"/>
</dbReference>
<dbReference type="WBParaSite" id="snap_masked-unitig_28977-processed-gene-0.1-mRNA-1">
    <property type="protein sequence ID" value="snap_masked-unitig_28977-processed-gene-0.1-mRNA-1"/>
    <property type="gene ID" value="snap_masked-unitig_28977-processed-gene-0.1"/>
</dbReference>
<dbReference type="SMART" id="SM00490">
    <property type="entry name" value="HELICc"/>
    <property type="match status" value="1"/>
</dbReference>
<evidence type="ECO:0000256" key="1">
    <source>
        <dbReference type="ARBA" id="ARBA00022801"/>
    </source>
</evidence>
<feature type="region of interest" description="Disordered" evidence="3">
    <location>
        <begin position="130"/>
        <end position="150"/>
    </location>
</feature>
<feature type="compositionally biased region" description="Low complexity" evidence="3">
    <location>
        <begin position="789"/>
        <end position="812"/>
    </location>
</feature>
<keyword evidence="2" id="KW-0539">Nucleus</keyword>
<dbReference type="Pfam" id="PF18375">
    <property type="entry name" value="CDH1_2_SANT_HL1"/>
    <property type="match status" value="1"/>
</dbReference>
<dbReference type="CDD" id="cd18793">
    <property type="entry name" value="SF2_C_SNF"/>
    <property type="match status" value="1"/>
</dbReference>
<feature type="compositionally biased region" description="Basic residues" evidence="3">
    <location>
        <begin position="492"/>
        <end position="505"/>
    </location>
</feature>
<feature type="domain" description="Helicase C-terminal" evidence="4">
    <location>
        <begin position="282"/>
        <end position="368"/>
    </location>
</feature>
<evidence type="ECO:0000256" key="2">
    <source>
        <dbReference type="ARBA" id="ARBA00023242"/>
    </source>
</evidence>
<dbReference type="Pfam" id="PF00271">
    <property type="entry name" value="Helicase_C"/>
    <property type="match status" value="1"/>
</dbReference>
<dbReference type="InterPro" id="IPR001650">
    <property type="entry name" value="Helicase_C-like"/>
</dbReference>
<dbReference type="Proteomes" id="UP000095280">
    <property type="component" value="Unplaced"/>
</dbReference>
<dbReference type="InterPro" id="IPR049730">
    <property type="entry name" value="SNF2/RAD54-like_C"/>
</dbReference>
<feature type="compositionally biased region" description="Low complexity" evidence="3">
    <location>
        <begin position="650"/>
        <end position="663"/>
    </location>
</feature>
<dbReference type="GO" id="GO:0140658">
    <property type="term" value="F:ATP-dependent chromatin remodeler activity"/>
    <property type="evidence" value="ECO:0007669"/>
    <property type="project" value="TreeGrafter"/>
</dbReference>
<dbReference type="PANTHER" id="PTHR45623">
    <property type="entry name" value="CHROMODOMAIN-HELICASE-DNA-BINDING PROTEIN 3-RELATED-RELATED"/>
    <property type="match status" value="1"/>
</dbReference>
<organism evidence="5 6">
    <name type="scientific">Macrostomum lignano</name>
    <dbReference type="NCBI Taxonomy" id="282301"/>
    <lineage>
        <taxon>Eukaryota</taxon>
        <taxon>Metazoa</taxon>
        <taxon>Spiralia</taxon>
        <taxon>Lophotrochozoa</taxon>
        <taxon>Platyhelminthes</taxon>
        <taxon>Rhabditophora</taxon>
        <taxon>Macrostomorpha</taxon>
        <taxon>Macrostomida</taxon>
        <taxon>Macrostomidae</taxon>
        <taxon>Macrostomum</taxon>
    </lineage>
</organism>
<feature type="compositionally biased region" description="Low complexity" evidence="3">
    <location>
        <begin position="506"/>
        <end position="518"/>
    </location>
</feature>
<feature type="region of interest" description="Disordered" evidence="3">
    <location>
        <begin position="487"/>
        <end position="574"/>
    </location>
</feature>
<sequence>VEISAKVSPAEVGSKVTCRRENAENRLRDYQLDGVNLALSLLARGYSSILADADGPRQDHPAICFLCCCSHEHEISIGPFLLVVRRCPTRDWLEKRRIRNWARMMNDRRLACAVSWALLGVSDEAHRLKNDDSLPVQDSDRTSRPTPPAGHGHSCLQNSCASCGPAATSFHPADTFHSWPDFGTTGDNNKGFEGLHKLLERTCCADAEQANAFLNLIMELKKCCNHTFLVQEAAAAHGPLREAGESLIRGSGKIVAAGQAAVESASRRAPGSDLLSDGDYAGRAAEYLSLRKLGLPAPGRHHPGEARKQALDAFNAENSQDFCFLLSTRAVGLGVNLASADTVVIFDSDWNPQNDLQAMARCPPHRPDPPGALSTAWCSAPLVEGGHHRTGQAEDGAGPSGHSAHGHHGPPASAGDAGNPAFSKDELSAILKFGATCSAEKEGEESEASVDLDAFCAALRLARSCSQPPRLPRSCCRSSRTLDTEIIMSGRRALRPGAKAKRRPRLPGTRPGSRRSGGQQDLGGDHPEESRRRIEQEAGGGASAAARAGPRQRKQVSEAVSQAAERGRRGRGGAVGREIRALAKRCAQVCQPLDRLDSVVEEAELQEKSETEVRRLVEAILQGCERTVAKAARPRQARRHRRSPAHRPSRSAGGDPGPALAAAEMPGDREARRKYRVPFYTKTVNLGLRVDEIDDSNLLIGVYEFGIGQLGRYQGRPGPGPAGQDPERPQLKPQGCPPAHQDRLPAEDAAAASEGRHRRRRSCWKRGRRQAGLALVGARSRRGPHRIGAAGKDQASSSKQQQQQHRAAGSRSSKVRTPLTHRPISSAAQSRRIPRWPAAPGAAHSRPTGSRLSIRKSKRAAASIRSRQVRAASGQVQGAASSKQQTAEKPGQAGRREARRRRRGASACRSPCSTPAKSTCGPLNEDAEAACRTARRDRDGNLYTGRTCLKIGQPHRHEIRQFRQPDEIRAWRNGSPAQIWLGLAGRDSA</sequence>
<dbReference type="InterPro" id="IPR027417">
    <property type="entry name" value="P-loop_NTPase"/>
</dbReference>
<proteinExistence type="predicted"/>
<name>A0A1I8JPR7_9PLAT</name>
<reference evidence="6" key="1">
    <citation type="submission" date="2016-11" db="UniProtKB">
        <authorList>
            <consortium name="WormBaseParasite"/>
        </authorList>
    </citation>
    <scope>IDENTIFICATION</scope>
</reference>
<dbReference type="GO" id="GO:0003682">
    <property type="term" value="F:chromatin binding"/>
    <property type="evidence" value="ECO:0007669"/>
    <property type="project" value="TreeGrafter"/>
</dbReference>
<feature type="compositionally biased region" description="Basic and acidic residues" evidence="3">
    <location>
        <begin position="130"/>
        <end position="143"/>
    </location>
</feature>
<evidence type="ECO:0000313" key="5">
    <source>
        <dbReference type="Proteomes" id="UP000095280"/>
    </source>
</evidence>
<dbReference type="Gene3D" id="3.40.50.300">
    <property type="entry name" value="P-loop containing nucleotide triphosphate hydrolases"/>
    <property type="match status" value="2"/>
</dbReference>
<feature type="compositionally biased region" description="Basic residues" evidence="3">
    <location>
        <begin position="632"/>
        <end position="649"/>
    </location>
</feature>
<feature type="compositionally biased region" description="Low complexity" evidence="3">
    <location>
        <begin position="869"/>
        <end position="885"/>
    </location>
</feature>
<feature type="compositionally biased region" description="Low complexity" evidence="3">
    <location>
        <begin position="395"/>
        <end position="418"/>
    </location>
</feature>
<feature type="region of interest" description="Disordered" evidence="3">
    <location>
        <begin position="713"/>
        <end position="922"/>
    </location>
</feature>
<dbReference type="Gene3D" id="3.40.50.10810">
    <property type="entry name" value="Tandem AAA-ATPase domain"/>
    <property type="match status" value="1"/>
</dbReference>
<feature type="region of interest" description="Disordered" evidence="3">
    <location>
        <begin position="384"/>
        <end position="421"/>
    </location>
</feature>
<keyword evidence="5" id="KW-1185">Reference proteome</keyword>
<feature type="region of interest" description="Disordered" evidence="3">
    <location>
        <begin position="629"/>
        <end position="669"/>
    </location>
</feature>
<feature type="compositionally biased region" description="Basic and acidic residues" evidence="3">
    <location>
        <begin position="523"/>
        <end position="536"/>
    </location>
</feature>
<dbReference type="PANTHER" id="PTHR45623:SF14">
    <property type="entry name" value="CHROMODOMAIN-HELICASE-DNA-BINDING PROTEIN 1"/>
    <property type="match status" value="1"/>
</dbReference>
<dbReference type="SUPFAM" id="SSF52540">
    <property type="entry name" value="P-loop containing nucleoside triphosphate hydrolases"/>
    <property type="match status" value="1"/>
</dbReference>
<dbReference type="GO" id="GO:0005634">
    <property type="term" value="C:nucleus"/>
    <property type="evidence" value="ECO:0007669"/>
    <property type="project" value="TreeGrafter"/>
</dbReference>
<accession>A0A1I8JPR7</accession>
<evidence type="ECO:0000256" key="3">
    <source>
        <dbReference type="SAM" id="MobiDB-lite"/>
    </source>
</evidence>
<dbReference type="GO" id="GO:0042393">
    <property type="term" value="F:histone binding"/>
    <property type="evidence" value="ECO:0007669"/>
    <property type="project" value="TreeGrafter"/>
</dbReference>
<dbReference type="AlphaFoldDB" id="A0A1I8JPR7"/>
<dbReference type="GO" id="GO:0016887">
    <property type="term" value="F:ATP hydrolysis activity"/>
    <property type="evidence" value="ECO:0007669"/>
    <property type="project" value="TreeGrafter"/>
</dbReference>
<dbReference type="InterPro" id="IPR040793">
    <property type="entry name" value="CDH1_2_SANT_HL1"/>
</dbReference>
<protein>
    <submittedName>
        <fullName evidence="6">Helicase C-terminal domain-containing protein</fullName>
    </submittedName>
</protein>
<keyword evidence="1" id="KW-0378">Hydrolase</keyword>
<feature type="compositionally biased region" description="Basic residues" evidence="3">
    <location>
        <begin position="756"/>
        <end position="769"/>
    </location>
</feature>
<dbReference type="InterPro" id="IPR038718">
    <property type="entry name" value="SNF2-like_sf"/>
</dbReference>
<evidence type="ECO:0000259" key="4">
    <source>
        <dbReference type="SMART" id="SM00490"/>
    </source>
</evidence>
<evidence type="ECO:0000313" key="6">
    <source>
        <dbReference type="WBParaSite" id="snap_masked-unitig_28977-processed-gene-0.1-mRNA-1"/>
    </source>
</evidence>
<dbReference type="GO" id="GO:0003677">
    <property type="term" value="F:DNA binding"/>
    <property type="evidence" value="ECO:0007669"/>
    <property type="project" value="TreeGrafter"/>
</dbReference>